<dbReference type="InterPro" id="IPR039424">
    <property type="entry name" value="SBP_5"/>
</dbReference>
<evidence type="ECO:0000256" key="1">
    <source>
        <dbReference type="ARBA" id="ARBA00004418"/>
    </source>
</evidence>
<dbReference type="InterPro" id="IPR000914">
    <property type="entry name" value="SBP_5_dom"/>
</dbReference>
<evidence type="ECO:0000259" key="5">
    <source>
        <dbReference type="Pfam" id="PF00496"/>
    </source>
</evidence>
<keyword evidence="3" id="KW-0813">Transport</keyword>
<dbReference type="CDD" id="cd08504">
    <property type="entry name" value="PBP2_OppA"/>
    <property type="match status" value="1"/>
</dbReference>
<proteinExistence type="inferred from homology"/>
<comment type="similarity">
    <text evidence="2">Belongs to the bacterial solute-binding protein 5 family.</text>
</comment>
<evidence type="ECO:0000256" key="3">
    <source>
        <dbReference type="ARBA" id="ARBA00022448"/>
    </source>
</evidence>
<dbReference type="GO" id="GO:0030288">
    <property type="term" value="C:outer membrane-bounded periplasmic space"/>
    <property type="evidence" value="ECO:0007669"/>
    <property type="project" value="UniProtKB-ARBA"/>
</dbReference>
<dbReference type="GO" id="GO:0043190">
    <property type="term" value="C:ATP-binding cassette (ABC) transporter complex"/>
    <property type="evidence" value="ECO:0007669"/>
    <property type="project" value="InterPro"/>
</dbReference>
<evidence type="ECO:0000256" key="2">
    <source>
        <dbReference type="ARBA" id="ARBA00005695"/>
    </source>
</evidence>
<dbReference type="Gene3D" id="3.40.190.10">
    <property type="entry name" value="Periplasmic binding protein-like II"/>
    <property type="match status" value="1"/>
</dbReference>
<dbReference type="AlphaFoldDB" id="A0A1S1HFF6"/>
<feature type="domain" description="Solute-binding protein family 5" evidence="5">
    <location>
        <begin position="96"/>
        <end position="453"/>
    </location>
</feature>
<dbReference type="PANTHER" id="PTHR30290">
    <property type="entry name" value="PERIPLASMIC BINDING COMPONENT OF ABC TRANSPORTER"/>
    <property type="match status" value="1"/>
</dbReference>
<accession>A0A1S1HFF6</accession>
<comment type="caution">
    <text evidence="6">The sequence shown here is derived from an EMBL/GenBank/DDBJ whole genome shotgun (WGS) entry which is preliminary data.</text>
</comment>
<dbReference type="PIRSF" id="PIRSF002741">
    <property type="entry name" value="MppA"/>
    <property type="match status" value="1"/>
</dbReference>
<dbReference type="GO" id="GO:1904680">
    <property type="term" value="F:peptide transmembrane transporter activity"/>
    <property type="evidence" value="ECO:0007669"/>
    <property type="project" value="TreeGrafter"/>
</dbReference>
<dbReference type="InterPro" id="IPR030678">
    <property type="entry name" value="Peptide/Ni-bd"/>
</dbReference>
<keyword evidence="4" id="KW-0732">Signal</keyword>
<keyword evidence="7" id="KW-1185">Reference proteome</keyword>
<sequence length="537" mass="58291">MAFMKGRDWASPDGVTGLSDRCGRLAWRFAAVALLALPLACGSPRKAGTPPPADTIVRLSDTEAKSVDPHKASELSSVRVAADLFEGLTRFDAAGQPEPGLATGWTTSADGLVWRFPLRPGLRFSDGEPITPATFAAVHARLVDPRTASPNAPLFAAIADVAGEGRTVVIRLRHPFAALPALLAHPAMAALPVHRIAALGDGWTAERPLVTSGAYRMTAWTLNDAMRLEANPAWHDAPPPIRAAEWRPVPDRLTALRMFRAGAADTTADFPSTRLDWIRRELPGAAHVAPYNGSYYFAFNLRHPPFDDIRVRRALNLAVDRRWIAGPLMAIGTPPAWGVVPAGIDGLPAYHPAWADWPKERRMAAAAALLAEAGYGPRRPLIFDIRFNSDADHRRVAIALAAMWRPLGVEARLLNSEATLHFSAMRRGDFTLARSGWIADLAAPENFLAVHRSDAGPINYSGYANPRYDAAYDAAIAEPDPARRARAMRAAEAVLVADTPVLPIYFYVSRALVAPRVAGWRDNPANVHPTRMLGLKR</sequence>
<protein>
    <submittedName>
        <fullName evidence="6">Periplasmic oligopeptide-binding protein</fullName>
    </submittedName>
</protein>
<dbReference type="Gene3D" id="3.10.105.10">
    <property type="entry name" value="Dipeptide-binding Protein, Domain 3"/>
    <property type="match status" value="1"/>
</dbReference>
<evidence type="ECO:0000313" key="6">
    <source>
        <dbReference type="EMBL" id="OHT19240.1"/>
    </source>
</evidence>
<evidence type="ECO:0000256" key="4">
    <source>
        <dbReference type="ARBA" id="ARBA00022729"/>
    </source>
</evidence>
<dbReference type="EMBL" id="MIPT01000001">
    <property type="protein sequence ID" value="OHT19240.1"/>
    <property type="molecule type" value="Genomic_DNA"/>
</dbReference>
<dbReference type="Pfam" id="PF00496">
    <property type="entry name" value="SBP_bac_5"/>
    <property type="match status" value="1"/>
</dbReference>
<dbReference type="GO" id="GO:0015833">
    <property type="term" value="P:peptide transport"/>
    <property type="evidence" value="ECO:0007669"/>
    <property type="project" value="TreeGrafter"/>
</dbReference>
<dbReference type="SUPFAM" id="SSF53850">
    <property type="entry name" value="Periplasmic binding protein-like II"/>
    <property type="match status" value="1"/>
</dbReference>
<dbReference type="Proteomes" id="UP000179467">
    <property type="component" value="Unassembled WGS sequence"/>
</dbReference>
<comment type="subcellular location">
    <subcellularLocation>
        <location evidence="1">Periplasm</location>
    </subcellularLocation>
</comment>
<evidence type="ECO:0000313" key="7">
    <source>
        <dbReference type="Proteomes" id="UP000179467"/>
    </source>
</evidence>
<dbReference type="PANTHER" id="PTHR30290:SF10">
    <property type="entry name" value="PERIPLASMIC OLIGOPEPTIDE-BINDING PROTEIN-RELATED"/>
    <property type="match status" value="1"/>
</dbReference>
<reference evidence="6 7" key="1">
    <citation type="submission" date="2016-09" db="EMBL/GenBank/DDBJ databases">
        <title>Metabolic pathway, cell adaptation mechanisms and a novel monoxygenase revealed through proteogenomic-transcription analysis of a Sphingomonas haloaromaticamans strain degrading the fungicide ortho-phenylphenol.</title>
        <authorList>
            <person name="Perruchon C."/>
            <person name="Papadopoulou E.S."/>
            <person name="Rousidou C."/>
            <person name="Vasileiadis S."/>
            <person name="Tanou G."/>
            <person name="Amoutzias G."/>
            <person name="Molassiotis A."/>
            <person name="Karpouzas D.G."/>
        </authorList>
    </citation>
    <scope>NUCLEOTIDE SEQUENCE [LARGE SCALE GENOMIC DNA]</scope>
    <source>
        <strain evidence="6 7">P3</strain>
    </source>
</reference>
<organism evidence="6 7">
    <name type="scientific">Edaphosphingomonas haloaromaticamans</name>
    <dbReference type="NCBI Taxonomy" id="653954"/>
    <lineage>
        <taxon>Bacteria</taxon>
        <taxon>Pseudomonadati</taxon>
        <taxon>Pseudomonadota</taxon>
        <taxon>Alphaproteobacteria</taxon>
        <taxon>Sphingomonadales</taxon>
        <taxon>Rhizorhabdaceae</taxon>
        <taxon>Edaphosphingomonas</taxon>
    </lineage>
</organism>
<gene>
    <name evidence="6" type="primary">oppA</name>
    <name evidence="6" type="ORF">BHE75_01223</name>
</gene>
<dbReference type="Gene3D" id="3.90.76.10">
    <property type="entry name" value="Dipeptide-binding Protein, Domain 1"/>
    <property type="match status" value="1"/>
</dbReference>
<name>A0A1S1HFF6_9SPHN</name>